<dbReference type="AlphaFoldDB" id="A0A8T2PMQ3"/>
<protein>
    <recommendedName>
        <fullName evidence="5">Coiled-coil domain-containing protein 89</fullName>
    </recommendedName>
</protein>
<sequence>MDNVHLAFGGLQDLSQGAGTEAMLQFGLEEQSSLMPVLIKKADEMSHRCQVLERNNTDLENLRLDLLNQLENERKRSLQLEQRFLDLAANHQELVKFKDEYKRQNTKLTEENKRLHEENESLFSKDLQEKEAIILKRTQELRDLAEEHKRLCEENKSLFFKDLQQKEEIILKLTKELNYLNNQCKGLETEHHKKTTGFQIKLKELLSVHKSKEAALQDELHMARKQLKEALDMCTDLDMQLRQAQEKDASREVQMQAKDVLVKQNDKLLSLQNRKELEDKYEEIKDLESQRQEAENTRTHTKIRSKKESRDVNADFKVKELQQALEESKQTCMELKKDFEAYKKHSSDLLEKEKELNAKLRHMIG</sequence>
<dbReference type="PANTHER" id="PTHR34768">
    <property type="entry name" value="COILED-COIL DOMAIN-CONTAINING PROTEIN 89"/>
    <property type="match status" value="1"/>
</dbReference>
<feature type="compositionally biased region" description="Basic and acidic residues" evidence="2">
    <location>
        <begin position="288"/>
        <end position="298"/>
    </location>
</feature>
<dbReference type="Proteomes" id="UP000824540">
    <property type="component" value="Unassembled WGS sequence"/>
</dbReference>
<comment type="caution">
    <text evidence="3">The sequence shown here is derived from an EMBL/GenBank/DDBJ whole genome shotgun (WGS) entry which is preliminary data.</text>
</comment>
<dbReference type="PANTHER" id="PTHR34768:SF2">
    <property type="entry name" value="COILED-COIL DOMAIN CONTAINING 89"/>
    <property type="match status" value="1"/>
</dbReference>
<evidence type="ECO:0000256" key="2">
    <source>
        <dbReference type="SAM" id="MobiDB-lite"/>
    </source>
</evidence>
<dbReference type="OrthoDB" id="10020070at2759"/>
<evidence type="ECO:0000256" key="1">
    <source>
        <dbReference type="ARBA" id="ARBA00023054"/>
    </source>
</evidence>
<dbReference type="InterPro" id="IPR043450">
    <property type="entry name" value="CCDC89-like"/>
</dbReference>
<proteinExistence type="predicted"/>
<keyword evidence="1" id="KW-0175">Coiled coil</keyword>
<feature type="region of interest" description="Disordered" evidence="2">
    <location>
        <begin position="288"/>
        <end position="308"/>
    </location>
</feature>
<dbReference type="EMBL" id="JAFBMS010000006">
    <property type="protein sequence ID" value="KAG9351922.1"/>
    <property type="molecule type" value="Genomic_DNA"/>
</dbReference>
<evidence type="ECO:0000313" key="4">
    <source>
        <dbReference type="Proteomes" id="UP000824540"/>
    </source>
</evidence>
<accession>A0A8T2PMQ3</accession>
<reference evidence="3" key="1">
    <citation type="thesis" date="2021" institute="BYU ScholarsArchive" country="Provo, UT, USA">
        <title>Applications of and Algorithms for Genome Assembly and Genomic Analyses with an Emphasis on Marine Teleosts.</title>
        <authorList>
            <person name="Pickett B.D."/>
        </authorList>
    </citation>
    <scope>NUCLEOTIDE SEQUENCE</scope>
    <source>
        <strain evidence="3">HI-2016</strain>
    </source>
</reference>
<name>A0A8T2PMQ3_9TELE</name>
<keyword evidence="4" id="KW-1185">Reference proteome</keyword>
<evidence type="ECO:0000313" key="3">
    <source>
        <dbReference type="EMBL" id="KAG9351922.1"/>
    </source>
</evidence>
<gene>
    <name evidence="3" type="ORF">JZ751_023173</name>
</gene>
<organism evidence="3 4">
    <name type="scientific">Albula glossodonta</name>
    <name type="common">roundjaw bonefish</name>
    <dbReference type="NCBI Taxonomy" id="121402"/>
    <lineage>
        <taxon>Eukaryota</taxon>
        <taxon>Metazoa</taxon>
        <taxon>Chordata</taxon>
        <taxon>Craniata</taxon>
        <taxon>Vertebrata</taxon>
        <taxon>Euteleostomi</taxon>
        <taxon>Actinopterygii</taxon>
        <taxon>Neopterygii</taxon>
        <taxon>Teleostei</taxon>
        <taxon>Albuliformes</taxon>
        <taxon>Albulidae</taxon>
        <taxon>Albula</taxon>
    </lineage>
</organism>
<evidence type="ECO:0008006" key="5">
    <source>
        <dbReference type="Google" id="ProtNLM"/>
    </source>
</evidence>